<evidence type="ECO:0000256" key="3">
    <source>
        <dbReference type="ARBA" id="ARBA00022670"/>
    </source>
</evidence>
<dbReference type="Gene3D" id="3.90.70.10">
    <property type="entry name" value="Cysteine proteinases"/>
    <property type="match status" value="1"/>
</dbReference>
<dbReference type="AlphaFoldDB" id="A0A9W9I4Y1"/>
<name>A0A9W9I4Y1_9EURO</name>
<evidence type="ECO:0000256" key="5">
    <source>
        <dbReference type="ARBA" id="ARBA00022801"/>
    </source>
</evidence>
<proteinExistence type="predicted"/>
<sequence>MLPPQRPGKTAPRLAEDIRLYDPAHLPGTGLNLLSQVPPVYPEAADRVYDFISPDACRHTYVTKSNQTHLTSAEQRRRPGTSSKVSAVCSKCRCHLQMVVNHKNGGNAFALAHMSEHMHHFVYKSGRQQGNRMAEEVTEKGQVAETYHYQCSHLSCSAMVSLRILTPLITPQLLELLNDPAIVRQRAEKAIAAQPERMEGMAIPLPITVQDNLRIYLTNALHSQDRSKPISSSNKRFMLSFGIEGAACEELLKFFGFAYDADAGTWQPPCLSPQTETPFQDAEKIYIDDAIQELLCLLHQRPVSEKRGVNFPALPPSSTDDILYALEALEYPKSTRAHEFAMPPAPFYEDIGATEDMAASAIVEAYDRQVTVDPARAPLYLHCLKAIATLRGGEDYEIIDQAVQYAYAEGRYSDDDVVEAYKYFGLWHDDYNLTEDSIIGKFYAYLSSTSPEKETESRKQLWRIGASRASERIKAVSEDRVSTVEQAQVFLGVEDNTPDDFIITMYTAKLNDNPSCRDLADRAIKLIAEARKSTVLNHFLNTGETIAGEMEIGDAYRLLQIPDRTADDGAIMAAYTICIDENPGQADIYSRALTIIAKEMDSPMLRNMAGISNEPDRDLSEWPVGLQNIGNTCYLNSLLQFYFSVLPFRDMVLNIEKYQMDLTDESSVAQKQVGSRKVARKEVERSLKFLGELRGLFQSMITSTQSSPGGEAAIRRRSTISKSHSLGDIEGKPILGPLGPPQPIAEEPNEERAAPENEASLVKGSNASDMGSDATLVSENITSLEPALSAENKENGDWGVGPLSSPASESYGGVFHSEPPSLPPPIPPRPTSEADRQKQLIEEVEIGAQQDVTEVINNVLFQSQCAIKPRKIDNDGEQVDQIKDLFYGRTRSYITTEGGTRSKEERWCDIKVNVAGGSRDIYAAIDGAFDAQKISVENAEAEQYGAITSLPPILQVQVQRVQFDAVKKSSFKSTHHLDLLQTIYLDRYMDTTKPEIVNRRRECWEWKNTLKSLEARRAELLRKHDNDNLDMTQLFRDTKDVLEDVAAIENDGDMETTPELLNELDQLSQIVEAELQSVDQEIQSTQTKISNQFSSYKNLPYQLYAVFVHHGSVSFGHYWIYIYDFRNNVWRKYNDEYVTEVQNLDEIFKNNETNNPPTPYFLVYINDKMKDRLVDPVCRAIPEWIPDVTTADTEAPTAMEDIQSPGITEDAIVEDVSMEPPSYQVSTDSTATPIEWPTPTWPTAAEEKEKAFMDNLKKDDSNW</sequence>
<feature type="compositionally biased region" description="Pro residues" evidence="8">
    <location>
        <begin position="820"/>
        <end position="830"/>
    </location>
</feature>
<dbReference type="SUPFAM" id="SSF54001">
    <property type="entry name" value="Cysteine proteinases"/>
    <property type="match status" value="1"/>
</dbReference>
<dbReference type="InterPro" id="IPR001394">
    <property type="entry name" value="Peptidase_C19_UCH"/>
</dbReference>
<organism evidence="10 11">
    <name type="scientific">Penicillium canariense</name>
    <dbReference type="NCBI Taxonomy" id="189055"/>
    <lineage>
        <taxon>Eukaryota</taxon>
        <taxon>Fungi</taxon>
        <taxon>Dikarya</taxon>
        <taxon>Ascomycota</taxon>
        <taxon>Pezizomycotina</taxon>
        <taxon>Eurotiomycetes</taxon>
        <taxon>Eurotiomycetidae</taxon>
        <taxon>Eurotiales</taxon>
        <taxon>Aspergillaceae</taxon>
        <taxon>Penicillium</taxon>
    </lineage>
</organism>
<reference evidence="10" key="1">
    <citation type="submission" date="2022-11" db="EMBL/GenBank/DDBJ databases">
        <authorList>
            <person name="Petersen C."/>
        </authorList>
    </citation>
    <scope>NUCLEOTIDE SEQUENCE</scope>
    <source>
        <strain evidence="10">IBT 26290</strain>
    </source>
</reference>
<comment type="caution">
    <text evidence="10">The sequence shown here is derived from an EMBL/GenBank/DDBJ whole genome shotgun (WGS) entry which is preliminary data.</text>
</comment>
<dbReference type="RefSeq" id="XP_056544520.1">
    <property type="nucleotide sequence ID" value="XM_056685778.1"/>
</dbReference>
<keyword evidence="5" id="KW-0378">Hydrolase</keyword>
<feature type="region of interest" description="Disordered" evidence="8">
    <location>
        <begin position="789"/>
        <end position="836"/>
    </location>
</feature>
<dbReference type="OrthoDB" id="2420415at2759"/>
<dbReference type="EMBL" id="JAPQKN010000002">
    <property type="protein sequence ID" value="KAJ5168059.1"/>
    <property type="molecule type" value="Genomic_DNA"/>
</dbReference>
<dbReference type="EC" id="3.4.19.12" evidence="2"/>
<keyword evidence="7" id="KW-0175">Coiled coil</keyword>
<dbReference type="GeneID" id="81424954"/>
<dbReference type="CDD" id="cd02666">
    <property type="entry name" value="Peptidase_C19J"/>
    <property type="match status" value="1"/>
</dbReference>
<dbReference type="GO" id="GO:0070628">
    <property type="term" value="F:proteasome binding"/>
    <property type="evidence" value="ECO:0007669"/>
    <property type="project" value="TreeGrafter"/>
</dbReference>
<evidence type="ECO:0000256" key="7">
    <source>
        <dbReference type="SAM" id="Coils"/>
    </source>
</evidence>
<dbReference type="GO" id="GO:0061136">
    <property type="term" value="P:regulation of proteasomal protein catabolic process"/>
    <property type="evidence" value="ECO:0007669"/>
    <property type="project" value="TreeGrafter"/>
</dbReference>
<dbReference type="GO" id="GO:0004843">
    <property type="term" value="F:cysteine-type deubiquitinase activity"/>
    <property type="evidence" value="ECO:0007669"/>
    <property type="project" value="UniProtKB-EC"/>
</dbReference>
<dbReference type="PROSITE" id="PS00973">
    <property type="entry name" value="USP_2"/>
    <property type="match status" value="1"/>
</dbReference>
<evidence type="ECO:0000313" key="10">
    <source>
        <dbReference type="EMBL" id="KAJ5168059.1"/>
    </source>
</evidence>
<keyword evidence="11" id="KW-1185">Reference proteome</keyword>
<dbReference type="Pfam" id="PF13446">
    <property type="entry name" value="RPT"/>
    <property type="match status" value="4"/>
</dbReference>
<evidence type="ECO:0000256" key="4">
    <source>
        <dbReference type="ARBA" id="ARBA00022786"/>
    </source>
</evidence>
<reference evidence="10" key="2">
    <citation type="journal article" date="2023" name="IMA Fungus">
        <title>Comparative genomic study of the Penicillium genus elucidates a diverse pangenome and 15 lateral gene transfer events.</title>
        <authorList>
            <person name="Petersen C."/>
            <person name="Sorensen T."/>
            <person name="Nielsen M.R."/>
            <person name="Sondergaard T.E."/>
            <person name="Sorensen J.L."/>
            <person name="Fitzpatrick D.A."/>
            <person name="Frisvad J.C."/>
            <person name="Nielsen K.L."/>
        </authorList>
    </citation>
    <scope>NUCLEOTIDE SEQUENCE</scope>
    <source>
        <strain evidence="10">IBT 26290</strain>
    </source>
</reference>
<dbReference type="InterPro" id="IPR018200">
    <property type="entry name" value="USP_CS"/>
</dbReference>
<dbReference type="PANTHER" id="PTHR43982">
    <property type="entry name" value="UBIQUITIN CARBOXYL-TERMINAL HYDROLASE"/>
    <property type="match status" value="1"/>
</dbReference>
<dbReference type="GO" id="GO:0043161">
    <property type="term" value="P:proteasome-mediated ubiquitin-dependent protein catabolic process"/>
    <property type="evidence" value="ECO:0007669"/>
    <property type="project" value="InterPro"/>
</dbReference>
<evidence type="ECO:0000259" key="9">
    <source>
        <dbReference type="PROSITE" id="PS50235"/>
    </source>
</evidence>
<evidence type="ECO:0000256" key="2">
    <source>
        <dbReference type="ARBA" id="ARBA00012759"/>
    </source>
</evidence>
<accession>A0A9W9I4Y1</accession>
<dbReference type="PROSITE" id="PS50235">
    <property type="entry name" value="USP_3"/>
    <property type="match status" value="1"/>
</dbReference>
<gene>
    <name evidence="10" type="ORF">N7482_003653</name>
</gene>
<dbReference type="PROSITE" id="PS00972">
    <property type="entry name" value="USP_1"/>
    <property type="match status" value="1"/>
</dbReference>
<dbReference type="Proteomes" id="UP001149163">
    <property type="component" value="Unassembled WGS sequence"/>
</dbReference>
<protein>
    <recommendedName>
        <fullName evidence="2">ubiquitinyl hydrolase 1</fullName>
        <ecNumber evidence="2">3.4.19.12</ecNumber>
    </recommendedName>
</protein>
<evidence type="ECO:0000256" key="1">
    <source>
        <dbReference type="ARBA" id="ARBA00000707"/>
    </source>
</evidence>
<feature type="region of interest" description="Disordered" evidence="8">
    <location>
        <begin position="1221"/>
        <end position="1243"/>
    </location>
</feature>
<dbReference type="InterPro" id="IPR038765">
    <property type="entry name" value="Papain-like_cys_pep_sf"/>
</dbReference>
<dbReference type="Pfam" id="PF00443">
    <property type="entry name" value="UCH"/>
    <property type="match status" value="1"/>
</dbReference>
<feature type="compositionally biased region" description="Polar residues" evidence="8">
    <location>
        <begin position="763"/>
        <end position="772"/>
    </location>
</feature>
<feature type="coiled-coil region" evidence="7">
    <location>
        <begin position="1003"/>
        <end position="1030"/>
    </location>
</feature>
<evidence type="ECO:0000313" key="11">
    <source>
        <dbReference type="Proteomes" id="UP001149163"/>
    </source>
</evidence>
<comment type="catalytic activity">
    <reaction evidence="1">
        <text>Thiol-dependent hydrolysis of ester, thioester, amide, peptide and isopeptide bonds formed by the C-terminal Gly of ubiquitin (a 76-residue protein attached to proteins as an intracellular targeting signal).</text>
        <dbReference type="EC" id="3.4.19.12"/>
    </reaction>
</comment>
<keyword evidence="6" id="KW-0788">Thiol protease</keyword>
<evidence type="ECO:0000256" key="8">
    <source>
        <dbReference type="SAM" id="MobiDB-lite"/>
    </source>
</evidence>
<dbReference type="InterPro" id="IPR028889">
    <property type="entry name" value="USP"/>
</dbReference>
<keyword evidence="4" id="KW-0833">Ubl conjugation pathway</keyword>
<dbReference type="InterPro" id="IPR025305">
    <property type="entry name" value="UCH_repeat_domain"/>
</dbReference>
<feature type="domain" description="USP" evidence="9">
    <location>
        <begin position="624"/>
        <end position="1167"/>
    </location>
</feature>
<feature type="compositionally biased region" description="Low complexity" evidence="8">
    <location>
        <begin position="1230"/>
        <end position="1243"/>
    </location>
</feature>
<feature type="region of interest" description="Disordered" evidence="8">
    <location>
        <begin position="720"/>
        <end position="772"/>
    </location>
</feature>
<keyword evidence="3" id="KW-0645">Protease</keyword>
<dbReference type="InterPro" id="IPR044635">
    <property type="entry name" value="UBP14-like"/>
</dbReference>
<dbReference type="GO" id="GO:0016579">
    <property type="term" value="P:protein deubiquitination"/>
    <property type="evidence" value="ECO:0007669"/>
    <property type="project" value="InterPro"/>
</dbReference>
<dbReference type="PANTHER" id="PTHR43982:SF6">
    <property type="entry name" value="UBIQUITIN CARBOXYL-TERMINAL HYDROLASE 2-RELATED"/>
    <property type="match status" value="1"/>
</dbReference>
<evidence type="ECO:0000256" key="6">
    <source>
        <dbReference type="ARBA" id="ARBA00022807"/>
    </source>
</evidence>